<accession>A0A0E9WUQ6</accession>
<reference evidence="1" key="1">
    <citation type="submission" date="2014-11" db="EMBL/GenBank/DDBJ databases">
        <authorList>
            <person name="Amaro Gonzalez C."/>
        </authorList>
    </citation>
    <scope>NUCLEOTIDE SEQUENCE</scope>
</reference>
<evidence type="ECO:0000313" key="1">
    <source>
        <dbReference type="EMBL" id="JAH93260.1"/>
    </source>
</evidence>
<organism evidence="1">
    <name type="scientific">Anguilla anguilla</name>
    <name type="common">European freshwater eel</name>
    <name type="synonym">Muraena anguilla</name>
    <dbReference type="NCBI Taxonomy" id="7936"/>
    <lineage>
        <taxon>Eukaryota</taxon>
        <taxon>Metazoa</taxon>
        <taxon>Chordata</taxon>
        <taxon>Craniata</taxon>
        <taxon>Vertebrata</taxon>
        <taxon>Euteleostomi</taxon>
        <taxon>Actinopterygii</taxon>
        <taxon>Neopterygii</taxon>
        <taxon>Teleostei</taxon>
        <taxon>Anguilliformes</taxon>
        <taxon>Anguillidae</taxon>
        <taxon>Anguilla</taxon>
    </lineage>
</organism>
<protein>
    <submittedName>
        <fullName evidence="1">Uncharacterized protein</fullName>
    </submittedName>
</protein>
<dbReference type="EMBL" id="GBXM01015317">
    <property type="protein sequence ID" value="JAH93260.1"/>
    <property type="molecule type" value="Transcribed_RNA"/>
</dbReference>
<dbReference type="AlphaFoldDB" id="A0A0E9WUQ6"/>
<proteinExistence type="predicted"/>
<name>A0A0E9WUQ6_ANGAN</name>
<sequence length="59" mass="6550">MVSVRSVNAKLSVLVGNVVNDNRNTITITIYNMLYQNNLQVLVPVATVSCVIHFPLLHI</sequence>
<reference evidence="1" key="2">
    <citation type="journal article" date="2015" name="Fish Shellfish Immunol.">
        <title>Early steps in the European eel (Anguilla anguilla)-Vibrio vulnificus interaction in the gills: Role of the RtxA13 toxin.</title>
        <authorList>
            <person name="Callol A."/>
            <person name="Pajuelo D."/>
            <person name="Ebbesson L."/>
            <person name="Teles M."/>
            <person name="MacKenzie S."/>
            <person name="Amaro C."/>
        </authorList>
    </citation>
    <scope>NUCLEOTIDE SEQUENCE</scope>
</reference>